<evidence type="ECO:0000256" key="2">
    <source>
        <dbReference type="SAM" id="Phobius"/>
    </source>
</evidence>
<feature type="region of interest" description="Disordered" evidence="1">
    <location>
        <begin position="71"/>
        <end position="97"/>
    </location>
</feature>
<proteinExistence type="predicted"/>
<protein>
    <submittedName>
        <fullName evidence="3">Uncharacterized protein</fullName>
    </submittedName>
</protein>
<feature type="transmembrane region" description="Helical" evidence="2">
    <location>
        <begin position="33"/>
        <end position="60"/>
    </location>
</feature>
<keyword evidence="3" id="KW-0614">Plasmid</keyword>
<keyword evidence="2" id="KW-0812">Transmembrane</keyword>
<reference evidence="3" key="2">
    <citation type="submission" date="2015-07" db="EMBL/GenBank/DDBJ databases">
        <title>Plasmids, circular viruses and viroids from rat gut.</title>
        <authorList>
            <person name="Jorgensen T.J."/>
            <person name="Hansen M.A."/>
            <person name="Xu Z."/>
            <person name="Tabak M.A."/>
            <person name="Sorensen S.J."/>
            <person name="Hansen L.H."/>
        </authorList>
    </citation>
    <scope>NUCLEOTIDE SEQUENCE</scope>
    <source>
        <plasmid evidence="3">pRGRH0373</plasmid>
    </source>
</reference>
<reference evidence="3" key="1">
    <citation type="submission" date="2015-06" db="EMBL/GenBank/DDBJ databases">
        <authorList>
            <person name="Joergensen T."/>
        </authorList>
    </citation>
    <scope>NUCLEOTIDE SEQUENCE</scope>
    <source>
        <plasmid evidence="3">pRGRH0373</plasmid>
    </source>
</reference>
<keyword evidence="2" id="KW-1133">Transmembrane helix</keyword>
<dbReference type="AlphaFoldDB" id="A0A0H5Q0A5"/>
<geneLocation type="plasmid" evidence="3">
    <name>pRGRH0373</name>
</geneLocation>
<evidence type="ECO:0000313" key="3">
    <source>
        <dbReference type="EMBL" id="CRY94834.1"/>
    </source>
</evidence>
<name>A0A0H5Q0A5_9ZZZZ</name>
<accession>A0A0H5Q0A5</accession>
<dbReference type="EMBL" id="LN853030">
    <property type="protein sequence ID" value="CRY94834.1"/>
    <property type="molecule type" value="Genomic_DNA"/>
</dbReference>
<keyword evidence="2" id="KW-0472">Membrane</keyword>
<sequence length="97" mass="10576">MLQVTNDFKQILACVFQTGWRIFTSFNIPGTNITIPGMIFAIAMIVFVIKAVFPILGLVYPIGDKEPPKLPPLSAGNAPRLQSSNPIYTADGKGRLI</sequence>
<evidence type="ECO:0000256" key="1">
    <source>
        <dbReference type="SAM" id="MobiDB-lite"/>
    </source>
</evidence>
<organism evidence="3">
    <name type="scientific">uncultured prokaryote</name>
    <dbReference type="NCBI Taxonomy" id="198431"/>
    <lineage>
        <taxon>unclassified sequences</taxon>
        <taxon>environmental samples</taxon>
    </lineage>
</organism>